<dbReference type="Pfam" id="PF00501">
    <property type="entry name" value="AMP-binding"/>
    <property type="match status" value="1"/>
</dbReference>
<dbReference type="GO" id="GO:0005737">
    <property type="term" value="C:cytoplasm"/>
    <property type="evidence" value="ECO:0007669"/>
    <property type="project" value="TreeGrafter"/>
</dbReference>
<dbReference type="InterPro" id="IPR000873">
    <property type="entry name" value="AMP-dep_synth/lig_dom"/>
</dbReference>
<dbReference type="GO" id="GO:0043041">
    <property type="term" value="P:amino acid activation for nonribosomal peptide biosynthetic process"/>
    <property type="evidence" value="ECO:0007669"/>
    <property type="project" value="TreeGrafter"/>
</dbReference>
<dbReference type="EMBL" id="JX008852">
    <property type="protein sequence ID" value="AFP49794.1"/>
    <property type="molecule type" value="Genomic_DNA"/>
</dbReference>
<proteinExistence type="predicted"/>
<evidence type="ECO:0000259" key="1">
    <source>
        <dbReference type="Pfam" id="PF00501"/>
    </source>
</evidence>
<protein>
    <submittedName>
        <fullName evidence="2">NRPS</fullName>
    </submittedName>
</protein>
<dbReference type="GO" id="GO:0031177">
    <property type="term" value="F:phosphopantetheine binding"/>
    <property type="evidence" value="ECO:0007669"/>
    <property type="project" value="TreeGrafter"/>
</dbReference>
<gene>
    <name evidence="2" type="primary">nrps</name>
</gene>
<feature type="non-terminal residue" evidence="2">
    <location>
        <position position="1"/>
    </location>
</feature>
<dbReference type="Gene3D" id="2.30.38.10">
    <property type="entry name" value="Luciferase, Domain 3"/>
    <property type="match status" value="1"/>
</dbReference>
<dbReference type="PANTHER" id="PTHR45527:SF1">
    <property type="entry name" value="FATTY ACID SYNTHASE"/>
    <property type="match status" value="1"/>
</dbReference>
<name>J7FPP6_9ACTN</name>
<sequence>VEHEPLAGHVAAVSGLLDLGRQDTVLQFASIGFDVAQEEIWPTLAVGGTLAFRDGGIPDAEALASLTEELGVTVLQLPTAYWRMLCTELDNAESPAFDGVRTVVIGGENATVTDARAHRRTPLTHSTLVNGYGPTETVITATALVIPPHEPIPGNAGLPIGGPVGERLLHVLDDGQQPVAPGESGELWIGGPLLAAGYLHDPVRTEERFSHDPFAQQPGARMYRT</sequence>
<reference evidence="2" key="1">
    <citation type="submission" date="2012-05" db="EMBL/GenBank/DDBJ databases">
        <title>Investigation of Non-ribosomal Peptide Synthetases (NRPSs) Genes in Terrestrial Streptomyces Strains.</title>
        <authorList>
            <person name="Ince Yilmaz E."/>
        </authorList>
    </citation>
    <scope>NUCLEOTIDE SEQUENCE</scope>
    <source>
        <strain evidence="2">CS41-5</strain>
    </source>
</reference>
<feature type="domain" description="AMP-dependent synthetase/ligase" evidence="1">
    <location>
        <begin position="16"/>
        <end position="199"/>
    </location>
</feature>
<dbReference type="AlphaFoldDB" id="J7FPP6"/>
<dbReference type="PANTHER" id="PTHR45527">
    <property type="entry name" value="NONRIBOSOMAL PEPTIDE SYNTHETASE"/>
    <property type="match status" value="1"/>
</dbReference>
<dbReference type="SUPFAM" id="SSF56801">
    <property type="entry name" value="Acetyl-CoA synthetase-like"/>
    <property type="match status" value="1"/>
</dbReference>
<feature type="non-terminal residue" evidence="2">
    <location>
        <position position="225"/>
    </location>
</feature>
<accession>J7FPP6</accession>
<evidence type="ECO:0000313" key="2">
    <source>
        <dbReference type="EMBL" id="AFP49794.1"/>
    </source>
</evidence>
<dbReference type="GO" id="GO:0044550">
    <property type="term" value="P:secondary metabolite biosynthetic process"/>
    <property type="evidence" value="ECO:0007669"/>
    <property type="project" value="TreeGrafter"/>
</dbReference>
<dbReference type="Gene3D" id="3.40.50.980">
    <property type="match status" value="1"/>
</dbReference>
<organism evidence="2">
    <name type="scientific">Streptomyces sp. CS41-5</name>
    <dbReference type="NCBI Taxonomy" id="1211573"/>
    <lineage>
        <taxon>Bacteria</taxon>
        <taxon>Bacillati</taxon>
        <taxon>Actinomycetota</taxon>
        <taxon>Actinomycetes</taxon>
        <taxon>Kitasatosporales</taxon>
        <taxon>Streptomycetaceae</taxon>
        <taxon>Streptomyces</taxon>
    </lineage>
</organism>